<dbReference type="AlphaFoldDB" id="A0A4R9JV81"/>
<dbReference type="EMBL" id="RQGD01000045">
    <property type="protein sequence ID" value="TGL56732.1"/>
    <property type="molecule type" value="Genomic_DNA"/>
</dbReference>
<protein>
    <recommendedName>
        <fullName evidence="3">Cys-rich protein</fullName>
    </recommendedName>
</protein>
<organism evidence="1 2">
    <name type="scientific">Leptospira ognonensis</name>
    <dbReference type="NCBI Taxonomy" id="2484945"/>
    <lineage>
        <taxon>Bacteria</taxon>
        <taxon>Pseudomonadati</taxon>
        <taxon>Spirochaetota</taxon>
        <taxon>Spirochaetia</taxon>
        <taxon>Leptospirales</taxon>
        <taxon>Leptospiraceae</taxon>
        <taxon>Leptospira</taxon>
    </lineage>
</organism>
<accession>A0A4R9JV81</accession>
<evidence type="ECO:0000313" key="1">
    <source>
        <dbReference type="EMBL" id="TGL56732.1"/>
    </source>
</evidence>
<evidence type="ECO:0000313" key="2">
    <source>
        <dbReference type="Proteomes" id="UP000297693"/>
    </source>
</evidence>
<comment type="caution">
    <text evidence="1">The sequence shown here is derived from an EMBL/GenBank/DDBJ whole genome shotgun (WGS) entry which is preliminary data.</text>
</comment>
<keyword evidence="2" id="KW-1185">Reference proteome</keyword>
<dbReference type="OrthoDB" id="331010at2"/>
<dbReference type="Proteomes" id="UP000297693">
    <property type="component" value="Unassembled WGS sequence"/>
</dbReference>
<gene>
    <name evidence="1" type="ORF">EHQ58_16185</name>
</gene>
<reference evidence="1" key="1">
    <citation type="journal article" date="2019" name="PLoS Negl. Trop. Dis.">
        <title>Revisiting the worldwide diversity of Leptospira species in the environment.</title>
        <authorList>
            <person name="Vincent A.T."/>
            <person name="Schiettekatte O."/>
            <person name="Bourhy P."/>
            <person name="Veyrier F.J."/>
            <person name="Picardeau M."/>
        </authorList>
    </citation>
    <scope>NUCLEOTIDE SEQUENCE [LARGE SCALE GENOMIC DNA]</scope>
    <source>
        <strain evidence="1">201702476</strain>
    </source>
</reference>
<name>A0A4R9JV81_9LEPT</name>
<dbReference type="RefSeq" id="WP_135624950.1">
    <property type="nucleotide sequence ID" value="NZ_RQGD01000045.1"/>
</dbReference>
<evidence type="ECO:0008006" key="3">
    <source>
        <dbReference type="Google" id="ProtNLM"/>
    </source>
</evidence>
<sequence length="104" mass="11899">MKKYGLVVFLLILVSLWDFSKDNFTRFGVKATGEQTNQCKILCEKVTSCLNEDQLKLQDPKLYHLACEILCTKQFQLFSECFKSIETSCEGGEACIKNQTRGLF</sequence>
<proteinExistence type="predicted"/>